<dbReference type="InterPro" id="IPR029063">
    <property type="entry name" value="SAM-dependent_MTases_sf"/>
</dbReference>
<keyword evidence="3 5" id="KW-0949">S-adenosyl-L-methionine</keyword>
<evidence type="ECO:0000256" key="5">
    <source>
        <dbReference type="PROSITE-ProRule" id="PRU01023"/>
    </source>
</evidence>
<dbReference type="GO" id="GO:0003723">
    <property type="term" value="F:RNA binding"/>
    <property type="evidence" value="ECO:0007669"/>
    <property type="project" value="UniProtKB-UniRule"/>
</dbReference>
<dbReference type="SUPFAM" id="SSF48013">
    <property type="entry name" value="NusB-like"/>
    <property type="match status" value="1"/>
</dbReference>
<evidence type="ECO:0000256" key="1">
    <source>
        <dbReference type="ARBA" id="ARBA00022603"/>
    </source>
</evidence>
<dbReference type="EMBL" id="CP013244">
    <property type="protein sequence ID" value="ANP46584.1"/>
    <property type="molecule type" value="Genomic_DNA"/>
</dbReference>
<keyword evidence="1 5" id="KW-0489">Methyltransferase</keyword>
<dbReference type="Proteomes" id="UP000092498">
    <property type="component" value="Chromosome"/>
</dbReference>
<gene>
    <name evidence="7" type="ORF">ATE48_11985</name>
</gene>
<dbReference type="FunCoup" id="A0A1B1AJ40">
    <property type="interactions" value="490"/>
</dbReference>
<name>A0A1B1AJ40_9PROT</name>
<sequence>MTARRAATDLLVAVMERGRALEDALGETPSFNALAGRDRAFARALTTAGLRRLGGISAVVSEFLARPLPDSAEHARALLHLGAAQLLVLGTPAHAAVGETVETANQMREARGFAKLMNAVLRKVANDGPQILDGLPPGADLPQWLYTRWRATYGDAAPQIANALLNEPPLDLTVKGDPAEWAERLFGTVTPTGSVRLTEHAPIDSLAGFNDGAWWVQDAAAALPAKLLGDVRGKRVLDLCAAPGGKTLQLAAAGAHVTAVDKSEARLKRLRENLVRTKLQADVVCADALTFKAEPFDALLLDAPCTSTGTLRRHPDVAWLRRPTDVRALADLQAQLIESAAELLKPGAPLIYAVCSLEPEEGPGVVAEALRKSWRRQALTNEIPSEFITADGDMRTHPGHWPEIGGLDGFYAARLLRS</sequence>
<dbReference type="STRING" id="1759059.ATE48_11985"/>
<keyword evidence="4 5" id="KW-0694">RNA-binding</keyword>
<dbReference type="KEGG" id="cbot:ATE48_11985"/>
<evidence type="ECO:0000256" key="4">
    <source>
        <dbReference type="ARBA" id="ARBA00022884"/>
    </source>
</evidence>
<feature type="active site" description="Nucleophile" evidence="5">
    <location>
        <position position="355"/>
    </location>
</feature>
<dbReference type="PANTHER" id="PTHR22807:SF61">
    <property type="entry name" value="NOL1_NOP2_SUN FAMILY PROTEIN _ ANTITERMINATION NUSB DOMAIN-CONTAINING PROTEIN"/>
    <property type="match status" value="1"/>
</dbReference>
<dbReference type="InterPro" id="IPR049560">
    <property type="entry name" value="MeTrfase_RsmB-F_NOP2_cat"/>
</dbReference>
<dbReference type="InterPro" id="IPR001678">
    <property type="entry name" value="MeTrfase_RsmB-F_NOP2_dom"/>
</dbReference>
<comment type="similarity">
    <text evidence="5">Belongs to the class I-like SAM-binding methyltransferase superfamily. RsmB/NOP family.</text>
</comment>
<proteinExistence type="inferred from homology"/>
<dbReference type="Pfam" id="PF01189">
    <property type="entry name" value="Methyltr_RsmB-F"/>
    <property type="match status" value="1"/>
</dbReference>
<dbReference type="InterPro" id="IPR023267">
    <property type="entry name" value="RCMT"/>
</dbReference>
<keyword evidence="8" id="KW-1185">Reference proteome</keyword>
<keyword evidence="2 5" id="KW-0808">Transferase</keyword>
<feature type="binding site" evidence="5">
    <location>
        <position position="261"/>
    </location>
    <ligand>
        <name>S-adenosyl-L-methionine</name>
        <dbReference type="ChEBI" id="CHEBI:59789"/>
    </ligand>
</feature>
<dbReference type="Gene3D" id="1.10.940.10">
    <property type="entry name" value="NusB-like"/>
    <property type="match status" value="1"/>
</dbReference>
<dbReference type="InterPro" id="IPR035926">
    <property type="entry name" value="NusB-like_sf"/>
</dbReference>
<dbReference type="InterPro" id="IPR006027">
    <property type="entry name" value="NusB_RsmB_TIM44"/>
</dbReference>
<dbReference type="SUPFAM" id="SSF53335">
    <property type="entry name" value="S-adenosyl-L-methionine-dependent methyltransferases"/>
    <property type="match status" value="1"/>
</dbReference>
<comment type="caution">
    <text evidence="5">Lacks conserved residue(s) required for the propagation of feature annotation.</text>
</comment>
<evidence type="ECO:0000259" key="6">
    <source>
        <dbReference type="PROSITE" id="PS51686"/>
    </source>
</evidence>
<dbReference type="GO" id="GO:0008173">
    <property type="term" value="F:RNA methyltransferase activity"/>
    <property type="evidence" value="ECO:0007669"/>
    <property type="project" value="InterPro"/>
</dbReference>
<evidence type="ECO:0000313" key="8">
    <source>
        <dbReference type="Proteomes" id="UP000092498"/>
    </source>
</evidence>
<evidence type="ECO:0000313" key="7">
    <source>
        <dbReference type="EMBL" id="ANP46584.1"/>
    </source>
</evidence>
<reference evidence="7 8" key="1">
    <citation type="submission" date="2015-11" db="EMBL/GenBank/DDBJ databases">
        <title>Whole-Genome Sequence of Candidatus Oderbacter manganicum from the National Park Lower Oder Valley, Germany.</title>
        <authorList>
            <person name="Braun B."/>
            <person name="Liere K."/>
            <person name="Szewzyk U."/>
        </authorList>
    </citation>
    <scope>NUCLEOTIDE SEQUENCE [LARGE SCALE GENOMIC DNA]</scope>
    <source>
        <strain evidence="7 8">OTSz_A_272</strain>
    </source>
</reference>
<dbReference type="FunFam" id="3.40.50.150:FF:000257">
    <property type="entry name" value="16S rRNA methyltransferase"/>
    <property type="match status" value="1"/>
</dbReference>
<feature type="binding site" evidence="5">
    <location>
        <position position="302"/>
    </location>
    <ligand>
        <name>S-adenosyl-L-methionine</name>
        <dbReference type="ChEBI" id="CHEBI:59789"/>
    </ligand>
</feature>
<dbReference type="PROSITE" id="PS51686">
    <property type="entry name" value="SAM_MT_RSMB_NOP"/>
    <property type="match status" value="1"/>
</dbReference>
<dbReference type="GO" id="GO:0006355">
    <property type="term" value="P:regulation of DNA-templated transcription"/>
    <property type="evidence" value="ECO:0007669"/>
    <property type="project" value="InterPro"/>
</dbReference>
<dbReference type="PRINTS" id="PR02008">
    <property type="entry name" value="RCMTFAMILY"/>
</dbReference>
<dbReference type="GO" id="GO:0001510">
    <property type="term" value="P:RNA methylation"/>
    <property type="evidence" value="ECO:0007669"/>
    <property type="project" value="InterPro"/>
</dbReference>
<feature type="binding site" evidence="5">
    <location>
        <begin position="240"/>
        <end position="246"/>
    </location>
    <ligand>
        <name>S-adenosyl-L-methionine</name>
        <dbReference type="ChEBI" id="CHEBI:59789"/>
    </ligand>
</feature>
<dbReference type="PANTHER" id="PTHR22807">
    <property type="entry name" value="NOP2 YEAST -RELATED NOL1/NOP2/FMU SUN DOMAIN-CONTAINING"/>
    <property type="match status" value="1"/>
</dbReference>
<protein>
    <recommendedName>
        <fullName evidence="6">SAM-dependent MTase RsmB/NOP-type domain-containing protein</fullName>
    </recommendedName>
</protein>
<organism evidence="7 8">
    <name type="scientific">Candidatus Viadribacter manganicus</name>
    <dbReference type="NCBI Taxonomy" id="1759059"/>
    <lineage>
        <taxon>Bacteria</taxon>
        <taxon>Pseudomonadati</taxon>
        <taxon>Pseudomonadota</taxon>
        <taxon>Alphaproteobacteria</taxon>
        <taxon>Hyphomonadales</taxon>
        <taxon>Hyphomonadaceae</taxon>
        <taxon>Candidatus Viadribacter</taxon>
    </lineage>
</organism>
<dbReference type="AlphaFoldDB" id="A0A1B1AJ40"/>
<evidence type="ECO:0000256" key="3">
    <source>
        <dbReference type="ARBA" id="ARBA00022691"/>
    </source>
</evidence>
<evidence type="ECO:0000256" key="2">
    <source>
        <dbReference type="ARBA" id="ARBA00022679"/>
    </source>
</evidence>
<dbReference type="InParanoid" id="A0A1B1AJ40"/>
<dbReference type="CDD" id="cd02440">
    <property type="entry name" value="AdoMet_MTases"/>
    <property type="match status" value="1"/>
</dbReference>
<feature type="domain" description="SAM-dependent MTase RsmB/NOP-type" evidence="6">
    <location>
        <begin position="135"/>
        <end position="418"/>
    </location>
</feature>
<dbReference type="Gene3D" id="3.40.50.150">
    <property type="entry name" value="Vaccinia Virus protein VP39"/>
    <property type="match status" value="1"/>
</dbReference>
<dbReference type="Pfam" id="PF01029">
    <property type="entry name" value="NusB"/>
    <property type="match status" value="1"/>
</dbReference>
<accession>A0A1B1AJ40</accession>